<dbReference type="Proteomes" id="UP001649230">
    <property type="component" value="Chromosome"/>
</dbReference>
<dbReference type="EMBL" id="CP090978">
    <property type="protein sequence ID" value="UJF35100.1"/>
    <property type="molecule type" value="Genomic_DNA"/>
</dbReference>
<keyword evidence="1" id="KW-1133">Transmembrane helix</keyword>
<proteinExistence type="predicted"/>
<feature type="transmembrane region" description="Helical" evidence="1">
    <location>
        <begin position="145"/>
        <end position="168"/>
    </location>
</feature>
<evidence type="ECO:0000313" key="3">
    <source>
        <dbReference type="Proteomes" id="UP001649230"/>
    </source>
</evidence>
<feature type="transmembrane region" description="Helical" evidence="1">
    <location>
        <begin position="66"/>
        <end position="88"/>
    </location>
</feature>
<sequence length="276" mass="31089">MQRRINMINPVMEKEFRLRMRTVRSPISILVYLFVLSVLALGFAYINMGQLSGGVLSTRTSSELFYFLSGAQLVLISFMTPGLTAGVISGEREKQTLNILLTTQQSSSTIILSKLFSSLSFMLLTVLASMPLYSIVFLYGGVSPWQLLSVFLFYIFTMIVLGTVGVFFSTMFKKTVISVITTYGFVLFAYGFTALAGLFFAQLSRNGMNEEVLSYFLSVNPMAVLISLMVPEAAGQFFQKHSWLQMWHIFFAAYAIISVLLLWLSIRHLRPITKKK</sequence>
<dbReference type="Pfam" id="PF12679">
    <property type="entry name" value="ABC2_membrane_2"/>
    <property type="match status" value="1"/>
</dbReference>
<dbReference type="PANTHER" id="PTHR43471:SF12">
    <property type="entry name" value="HYPOTHETICAL MEMBRANE PROTEIN, CONSERVED"/>
    <property type="match status" value="1"/>
</dbReference>
<protein>
    <submittedName>
        <fullName evidence="2">ABC transporter permease</fullName>
    </submittedName>
</protein>
<dbReference type="RefSeq" id="WP_235121672.1">
    <property type="nucleotide sequence ID" value="NZ_CP090978.1"/>
</dbReference>
<keyword evidence="1" id="KW-0812">Transmembrane</keyword>
<name>A0ABY3SNU1_9BACL</name>
<feature type="transmembrane region" description="Helical" evidence="1">
    <location>
        <begin position="115"/>
        <end position="139"/>
    </location>
</feature>
<keyword evidence="1" id="KW-0472">Membrane</keyword>
<accession>A0ABY3SNU1</accession>
<gene>
    <name evidence="2" type="ORF">L0M14_08185</name>
</gene>
<organism evidence="2 3">
    <name type="scientific">Paenibacillus hexagrammi</name>
    <dbReference type="NCBI Taxonomy" id="2908839"/>
    <lineage>
        <taxon>Bacteria</taxon>
        <taxon>Bacillati</taxon>
        <taxon>Bacillota</taxon>
        <taxon>Bacilli</taxon>
        <taxon>Bacillales</taxon>
        <taxon>Paenibacillaceae</taxon>
        <taxon>Paenibacillus</taxon>
    </lineage>
</organism>
<evidence type="ECO:0000313" key="2">
    <source>
        <dbReference type="EMBL" id="UJF35100.1"/>
    </source>
</evidence>
<feature type="transmembrane region" description="Helical" evidence="1">
    <location>
        <begin position="246"/>
        <end position="266"/>
    </location>
</feature>
<evidence type="ECO:0000256" key="1">
    <source>
        <dbReference type="SAM" id="Phobius"/>
    </source>
</evidence>
<keyword evidence="3" id="KW-1185">Reference proteome</keyword>
<reference evidence="2 3" key="1">
    <citation type="journal article" date="2024" name="Int. J. Syst. Evol. Microbiol.">
        <title>Paenibacillus hexagrammi sp. nov., a novel bacterium isolated from the gut content of Hexagrammos agrammus.</title>
        <authorList>
            <person name="Jung H.K."/>
            <person name="Kim D.G."/>
            <person name="Zin H."/>
            <person name="Park J."/>
            <person name="Jung H."/>
            <person name="Kim Y.O."/>
            <person name="Kong H.J."/>
            <person name="Kim J.W."/>
            <person name="Kim Y.S."/>
        </authorList>
    </citation>
    <scope>NUCLEOTIDE SEQUENCE [LARGE SCALE GENOMIC DNA]</scope>
    <source>
        <strain evidence="2 3">YPD9-1</strain>
    </source>
</reference>
<dbReference type="PANTHER" id="PTHR43471">
    <property type="entry name" value="ABC TRANSPORTER PERMEASE"/>
    <property type="match status" value="1"/>
</dbReference>
<feature type="transmembrane region" description="Helical" evidence="1">
    <location>
        <begin position="180"/>
        <end position="201"/>
    </location>
</feature>
<feature type="transmembrane region" description="Helical" evidence="1">
    <location>
        <begin position="27"/>
        <end position="46"/>
    </location>
</feature>